<dbReference type="SUPFAM" id="SSF46689">
    <property type="entry name" value="Homeodomain-like"/>
    <property type="match status" value="1"/>
</dbReference>
<dbReference type="InterPro" id="IPR009057">
    <property type="entry name" value="Homeodomain-like_sf"/>
</dbReference>
<gene>
    <name evidence="1" type="ORF">A2242_03300</name>
</gene>
<dbReference type="GO" id="GO:0004803">
    <property type="term" value="F:transposase activity"/>
    <property type="evidence" value="ECO:0007669"/>
    <property type="project" value="InterPro"/>
</dbReference>
<evidence type="ECO:0000313" key="2">
    <source>
        <dbReference type="Proteomes" id="UP000178925"/>
    </source>
</evidence>
<dbReference type="Pfam" id="PF01527">
    <property type="entry name" value="HTH_Tnp_1"/>
    <property type="match status" value="1"/>
</dbReference>
<evidence type="ECO:0000313" key="1">
    <source>
        <dbReference type="EMBL" id="OGF26663.1"/>
    </source>
</evidence>
<reference evidence="1 2" key="1">
    <citation type="journal article" date="2016" name="Nat. Commun.">
        <title>Thousands of microbial genomes shed light on interconnected biogeochemical processes in an aquifer system.</title>
        <authorList>
            <person name="Anantharaman K."/>
            <person name="Brown C.T."/>
            <person name="Hug L.A."/>
            <person name="Sharon I."/>
            <person name="Castelle C.J."/>
            <person name="Probst A.J."/>
            <person name="Thomas B.C."/>
            <person name="Singh A."/>
            <person name="Wilkins M.J."/>
            <person name="Karaoz U."/>
            <person name="Brodie E.L."/>
            <person name="Williams K.H."/>
            <person name="Hubbard S.S."/>
            <person name="Banfield J.F."/>
        </authorList>
    </citation>
    <scope>NUCLEOTIDE SEQUENCE [LARGE SCALE GENOMIC DNA]</scope>
</reference>
<sequence length="91" mass="10243">MSKGYPSLSEEQKQEIIKRIKEKGESVSDLAKEYGVAPKTIYNLLRRTVQGPGALLELAKLRRENEALLKIIGRLTADQKLGKKTRYGRGD</sequence>
<organism evidence="1 2">
    <name type="scientific">Candidatus Falkowbacteria bacterium RIFOXYA2_FULL_47_9</name>
    <dbReference type="NCBI Taxonomy" id="1797995"/>
    <lineage>
        <taxon>Bacteria</taxon>
        <taxon>Candidatus Falkowiibacteriota</taxon>
    </lineage>
</organism>
<protein>
    <recommendedName>
        <fullName evidence="3">HTH psq-type domain-containing protein</fullName>
    </recommendedName>
</protein>
<name>A0A1F5SJP7_9BACT</name>
<dbReference type="GO" id="GO:0003677">
    <property type="term" value="F:DNA binding"/>
    <property type="evidence" value="ECO:0007669"/>
    <property type="project" value="InterPro"/>
</dbReference>
<dbReference type="EMBL" id="MFGC01000034">
    <property type="protein sequence ID" value="OGF26663.1"/>
    <property type="molecule type" value="Genomic_DNA"/>
</dbReference>
<proteinExistence type="predicted"/>
<dbReference type="AlphaFoldDB" id="A0A1F5SJP7"/>
<dbReference type="InterPro" id="IPR002514">
    <property type="entry name" value="Transposase_8"/>
</dbReference>
<comment type="caution">
    <text evidence="1">The sequence shown here is derived from an EMBL/GenBank/DDBJ whole genome shotgun (WGS) entry which is preliminary data.</text>
</comment>
<dbReference type="Proteomes" id="UP000178925">
    <property type="component" value="Unassembled WGS sequence"/>
</dbReference>
<accession>A0A1F5SJP7</accession>
<evidence type="ECO:0008006" key="3">
    <source>
        <dbReference type="Google" id="ProtNLM"/>
    </source>
</evidence>
<dbReference type="GO" id="GO:0006313">
    <property type="term" value="P:DNA transposition"/>
    <property type="evidence" value="ECO:0007669"/>
    <property type="project" value="InterPro"/>
</dbReference>
<dbReference type="Gene3D" id="1.10.10.60">
    <property type="entry name" value="Homeodomain-like"/>
    <property type="match status" value="1"/>
</dbReference>